<dbReference type="Proteomes" id="UP001367508">
    <property type="component" value="Unassembled WGS sequence"/>
</dbReference>
<dbReference type="AlphaFoldDB" id="A0AAN9LMC5"/>
<sequence>MVADRGRASPILPPCSVAITSSRSKVQRAQEKEGRRRSCSRRHLIAVAENSGELLIRLGFNDNQRKFTSILYRLVPSYPFSGDHALLPFPKASCAQARKWKCLEELVASNLSS</sequence>
<gene>
    <name evidence="1" type="ORF">VNO77_19386</name>
</gene>
<keyword evidence="2" id="KW-1185">Reference proteome</keyword>
<protein>
    <submittedName>
        <fullName evidence="1">Uncharacterized protein</fullName>
    </submittedName>
</protein>
<evidence type="ECO:0000313" key="2">
    <source>
        <dbReference type="Proteomes" id="UP001367508"/>
    </source>
</evidence>
<comment type="caution">
    <text evidence="1">The sequence shown here is derived from an EMBL/GenBank/DDBJ whole genome shotgun (WGS) entry which is preliminary data.</text>
</comment>
<dbReference type="EMBL" id="JAYMYQ010000004">
    <property type="protein sequence ID" value="KAK7338755.1"/>
    <property type="molecule type" value="Genomic_DNA"/>
</dbReference>
<organism evidence="1 2">
    <name type="scientific">Canavalia gladiata</name>
    <name type="common">Sword bean</name>
    <name type="synonym">Dolichos gladiatus</name>
    <dbReference type="NCBI Taxonomy" id="3824"/>
    <lineage>
        <taxon>Eukaryota</taxon>
        <taxon>Viridiplantae</taxon>
        <taxon>Streptophyta</taxon>
        <taxon>Embryophyta</taxon>
        <taxon>Tracheophyta</taxon>
        <taxon>Spermatophyta</taxon>
        <taxon>Magnoliopsida</taxon>
        <taxon>eudicotyledons</taxon>
        <taxon>Gunneridae</taxon>
        <taxon>Pentapetalae</taxon>
        <taxon>rosids</taxon>
        <taxon>fabids</taxon>
        <taxon>Fabales</taxon>
        <taxon>Fabaceae</taxon>
        <taxon>Papilionoideae</taxon>
        <taxon>50 kb inversion clade</taxon>
        <taxon>NPAAA clade</taxon>
        <taxon>indigoferoid/millettioid clade</taxon>
        <taxon>Phaseoleae</taxon>
        <taxon>Canavalia</taxon>
    </lineage>
</organism>
<evidence type="ECO:0000313" key="1">
    <source>
        <dbReference type="EMBL" id="KAK7338755.1"/>
    </source>
</evidence>
<reference evidence="1 2" key="1">
    <citation type="submission" date="2024-01" db="EMBL/GenBank/DDBJ databases">
        <title>The genomes of 5 underutilized Papilionoideae crops provide insights into root nodulation and disease resistanc.</title>
        <authorList>
            <person name="Jiang F."/>
        </authorList>
    </citation>
    <scope>NUCLEOTIDE SEQUENCE [LARGE SCALE GENOMIC DNA]</scope>
    <source>
        <strain evidence="1">LVBAO_FW01</strain>
        <tissue evidence="1">Leaves</tissue>
    </source>
</reference>
<proteinExistence type="predicted"/>
<name>A0AAN9LMC5_CANGL</name>
<accession>A0AAN9LMC5</accession>